<reference evidence="2 3" key="1">
    <citation type="submission" date="2018-07" db="EMBL/GenBank/DDBJ databases">
        <title>Genome sequence of Nitratireductor thuwali#1536.</title>
        <authorList>
            <person name="Michoud G."/>
            <person name="Merlino G."/>
            <person name="Sefrji F.O."/>
            <person name="Daffonchio D."/>
        </authorList>
    </citation>
    <scope>NUCLEOTIDE SEQUENCE [LARGE SCALE GENOMIC DNA]</scope>
    <source>
        <strain evidence="3">Nit1536</strain>
    </source>
</reference>
<dbReference type="SUPFAM" id="SSF117396">
    <property type="entry name" value="TM1631-like"/>
    <property type="match status" value="1"/>
</dbReference>
<dbReference type="InterPro" id="IPR036520">
    <property type="entry name" value="UPF0759_sf"/>
</dbReference>
<dbReference type="EMBL" id="CP030941">
    <property type="protein sequence ID" value="UUP17882.1"/>
    <property type="molecule type" value="Genomic_DNA"/>
</dbReference>
<dbReference type="PANTHER" id="PTHR30348:SF4">
    <property type="entry name" value="DUF72 DOMAIN-CONTAINING PROTEIN"/>
    <property type="match status" value="1"/>
</dbReference>
<dbReference type="InterPro" id="IPR002763">
    <property type="entry name" value="DUF72"/>
</dbReference>
<feature type="compositionally biased region" description="Polar residues" evidence="1">
    <location>
        <begin position="311"/>
        <end position="320"/>
    </location>
</feature>
<evidence type="ECO:0000313" key="3">
    <source>
        <dbReference type="Proteomes" id="UP001342418"/>
    </source>
</evidence>
<sequence length="320" mass="36536">MATAGTVRIGISGWTYKPWRGVFYPAGLPQKQELSFAARHFRSVEVNGTFYRMQRPENFARWDEEAPDDFVFAIKGSRYITHMKRLNEIETPLANFLASGPLRLGRKLGPILWQFPPRMTFDAERFEAFFKMLPRDTGEAAALARQHDSRLEGRAWTESDAQRPLRHAVEIRHDSFRTGAFIELLRRHDVALVCADTPEWPLLMDLTSDFVYCRLHGSEQLYSSGYDEEALDRWADRIRAWAAGREPADAERVLSPTKRRAAGRDVYVYFDNDAKVHAPFDAAALAARLGIGQALRRENGEKPARRKVPRSSLQAKLAQS</sequence>
<accession>A0ABY5MKD4</accession>
<dbReference type="Proteomes" id="UP001342418">
    <property type="component" value="Chromosome"/>
</dbReference>
<protein>
    <recommendedName>
        <fullName evidence="4">DUF72 domain-containing protein</fullName>
    </recommendedName>
</protein>
<feature type="region of interest" description="Disordered" evidence="1">
    <location>
        <begin position="298"/>
        <end position="320"/>
    </location>
</feature>
<dbReference type="Gene3D" id="3.20.20.410">
    <property type="entry name" value="Protein of unknown function UPF0759"/>
    <property type="match status" value="1"/>
</dbReference>
<proteinExistence type="predicted"/>
<evidence type="ECO:0000313" key="2">
    <source>
        <dbReference type="EMBL" id="UUP17882.1"/>
    </source>
</evidence>
<evidence type="ECO:0000256" key="1">
    <source>
        <dbReference type="SAM" id="MobiDB-lite"/>
    </source>
</evidence>
<evidence type="ECO:0008006" key="4">
    <source>
        <dbReference type="Google" id="ProtNLM"/>
    </source>
</evidence>
<keyword evidence="3" id="KW-1185">Reference proteome</keyword>
<organism evidence="2 3">
    <name type="scientific">Nitratireductor thuwali</name>
    <dbReference type="NCBI Taxonomy" id="2267699"/>
    <lineage>
        <taxon>Bacteria</taxon>
        <taxon>Pseudomonadati</taxon>
        <taxon>Pseudomonadota</taxon>
        <taxon>Alphaproteobacteria</taxon>
        <taxon>Hyphomicrobiales</taxon>
        <taxon>Phyllobacteriaceae</taxon>
        <taxon>Nitratireductor</taxon>
    </lineage>
</organism>
<dbReference type="RefSeq" id="WP_338530168.1">
    <property type="nucleotide sequence ID" value="NZ_CP030941.1"/>
</dbReference>
<name>A0ABY5MKD4_9HYPH</name>
<gene>
    <name evidence="2" type="ORF">NTH_02358</name>
</gene>
<dbReference type="Pfam" id="PF01904">
    <property type="entry name" value="DUF72"/>
    <property type="match status" value="1"/>
</dbReference>
<dbReference type="PANTHER" id="PTHR30348">
    <property type="entry name" value="UNCHARACTERIZED PROTEIN YECE"/>
    <property type="match status" value="1"/>
</dbReference>